<organism evidence="1 2">
    <name type="scientific">Trachipleistophora hominis</name>
    <name type="common">Microsporidian parasite</name>
    <dbReference type="NCBI Taxonomy" id="72359"/>
    <lineage>
        <taxon>Eukaryota</taxon>
        <taxon>Fungi</taxon>
        <taxon>Fungi incertae sedis</taxon>
        <taxon>Microsporidia</taxon>
        <taxon>Pleistophoridae</taxon>
        <taxon>Trachipleistophora</taxon>
    </lineage>
</organism>
<dbReference type="EMBL" id="JH994099">
    <property type="protein sequence ID" value="ELQ73886.1"/>
    <property type="molecule type" value="Genomic_DNA"/>
</dbReference>
<gene>
    <name evidence="1" type="ORF">THOM_3203</name>
</gene>
<keyword evidence="2" id="KW-1185">Reference proteome</keyword>
<name>L7JS63_TRAHO</name>
<dbReference type="InParanoid" id="L7JS63"/>
<evidence type="ECO:0000313" key="2">
    <source>
        <dbReference type="Proteomes" id="UP000011185"/>
    </source>
</evidence>
<dbReference type="HOGENOM" id="CLU_1636696_0_0_1"/>
<protein>
    <submittedName>
        <fullName evidence="1">Uncharacterized protein</fullName>
    </submittedName>
</protein>
<dbReference type="OrthoDB" id="10377309at2759"/>
<evidence type="ECO:0000313" key="1">
    <source>
        <dbReference type="EMBL" id="ELQ73886.1"/>
    </source>
</evidence>
<dbReference type="VEuPathDB" id="MicrosporidiaDB:THOM_3203"/>
<accession>L7JS63</accession>
<dbReference type="AlphaFoldDB" id="L7JS63"/>
<proteinExistence type="predicted"/>
<dbReference type="Proteomes" id="UP000011185">
    <property type="component" value="Unassembled WGS sequence"/>
</dbReference>
<reference evidence="1 2" key="1">
    <citation type="journal article" date="2012" name="PLoS Pathog.">
        <title>The genome of the obligate intracellular parasite Trachipleistophora hominis: new insights into microsporidian genome dynamics and reductive evolution.</title>
        <authorList>
            <person name="Heinz E."/>
            <person name="Williams T.A."/>
            <person name="Nakjang S."/>
            <person name="Noel C.J."/>
            <person name="Swan D.C."/>
            <person name="Goldberg A.V."/>
            <person name="Harris S.R."/>
            <person name="Weinmaier T."/>
            <person name="Markert S."/>
            <person name="Becher D."/>
            <person name="Bernhardt J."/>
            <person name="Dagan T."/>
            <person name="Hacker C."/>
            <person name="Lucocq J.M."/>
            <person name="Schweder T."/>
            <person name="Rattei T."/>
            <person name="Hall N."/>
            <person name="Hirt R.P."/>
            <person name="Embley T.M."/>
        </authorList>
    </citation>
    <scope>NUCLEOTIDE SEQUENCE [LARGE SCALE GENOMIC DNA]</scope>
</reference>
<dbReference type="OMA" id="DISHYNS"/>
<sequence length="163" mass="19650">MTYSLAFIKYSNKEYIFQSLKTLSDPEYDVNEKLGIITQMTEVILSNRSMFRDPEMQVIYHEIVRLLPDDFLYDGLIVFLGKTCLFVNRLQNILFENNIFDYLKYDKVETDAFIYSLCYRNYGLAKYYFEVKYRSGVDDRRLIVMLKDWYIKELSNGRYPQFN</sequence>